<dbReference type="Pfam" id="PF13193">
    <property type="entry name" value="AMP-binding_C"/>
    <property type="match status" value="2"/>
</dbReference>
<dbReference type="InterPro" id="IPR045851">
    <property type="entry name" value="AMP-bd_C_sf"/>
</dbReference>
<dbReference type="FunFam" id="1.10.1200.10:FF:000005">
    <property type="entry name" value="Nonribosomal peptide synthetase 1"/>
    <property type="match status" value="2"/>
</dbReference>
<dbReference type="GO" id="GO:0003824">
    <property type="term" value="F:catalytic activity"/>
    <property type="evidence" value="ECO:0007669"/>
    <property type="project" value="InterPro"/>
</dbReference>
<dbReference type="RefSeq" id="WP_185829874.1">
    <property type="nucleotide sequence ID" value="NZ_AP025145.1"/>
</dbReference>
<dbReference type="Gene3D" id="3.30.559.30">
    <property type="entry name" value="Nonribosomal peptide synthetase, condensation domain"/>
    <property type="match status" value="5"/>
</dbReference>
<protein>
    <submittedName>
        <fullName evidence="6">Non-ribosomal peptide synthetase</fullName>
    </submittedName>
</protein>
<accession>A0AAV5NNR2</accession>
<evidence type="ECO:0000313" key="7">
    <source>
        <dbReference type="Proteomes" id="UP001156690"/>
    </source>
</evidence>
<dbReference type="Gene3D" id="1.10.1200.10">
    <property type="entry name" value="ACP-like"/>
    <property type="match status" value="2"/>
</dbReference>
<comment type="similarity">
    <text evidence="2">Belongs to the ATP-dependent AMP-binding enzyme family.</text>
</comment>
<dbReference type="PROSITE" id="PS00012">
    <property type="entry name" value="PHOSPHOPANTETHEINE"/>
    <property type="match status" value="2"/>
</dbReference>
<dbReference type="Gene3D" id="3.30.300.30">
    <property type="match status" value="2"/>
</dbReference>
<dbReference type="Pfam" id="PF00501">
    <property type="entry name" value="AMP-binding"/>
    <property type="match status" value="2"/>
</dbReference>
<dbReference type="Proteomes" id="UP001156690">
    <property type="component" value="Unassembled WGS sequence"/>
</dbReference>
<feature type="domain" description="Carrier" evidence="5">
    <location>
        <begin position="979"/>
        <end position="1053"/>
    </location>
</feature>
<dbReference type="NCBIfam" id="NF003417">
    <property type="entry name" value="PRK04813.1"/>
    <property type="match status" value="2"/>
</dbReference>
<dbReference type="InterPro" id="IPR001242">
    <property type="entry name" value="Condensation_dom"/>
</dbReference>
<dbReference type="SUPFAM" id="SSF52777">
    <property type="entry name" value="CoA-dependent acyltransferases"/>
    <property type="match status" value="10"/>
</dbReference>
<dbReference type="InterPro" id="IPR036736">
    <property type="entry name" value="ACP-like_sf"/>
</dbReference>
<sequence>MKKITASPYSYLFWNEYKLNPDSYDYNMVYGQRISGDLNINQLETACTKLFEDHVLFGRHISEEDGALYWVKNTTIPSFQHFEGRNGYSQFIQEPIRLDKGPLYRVGLFKIDENTHDFVIVISHLLLGGASLEEFGNVISQYYIGDYSHVWLSESEIHHANVAMQDSVDELIAEGGEDYWKERVRNLDLSSAIPFECAQEVEVDVQAVNFTLAKTEWDSLKQRSSLRRVSPFFVFSQVWGSLIAICSGVESFGLGYPVAIKEGRSISLGSNVNSAVLPIDISQERSFKELYNENVASFGKTYQKGKRRYNELPTLALAKASGIRNVDIAISQAVRRDIGLSIEHCEVQEMEDVHADIGSAKMIVEYMESETHFDFAIRFRSSLIDPARAQSIPAYFTALLEQAMLNPEAPLNSLVLSPKKEIQRLNQFGSTHDETSAELSSISQRFEQMVESHPNNVALKNHDISLTYKEVNERANQLASEIRSLYFSSHGKAVEPDSKIAIFKEKSVQFLIDAIAILKAGAAYVPMAVGYPSERIQYILQDTHASMVLTDSESLVALSEACQNLEVSPYLLATDNTELGNSRSKANLKPVAGARDLGAIIYTSGTTGNPKGVMVEQHSITSLVAQPSIVEIEATDVFIFLSSPVFDVSSFEIWGALLNGATLVVPGNTREMASDVAGFKAMLQQYNVNMIATTTALFDHLYVSDNDVFNSLKFLMIGGEALTPSLMNQIANQASRPDIIVNGYGPTEATTVSTAYRIQRNETHNTLPIGRAILNRKLYVLNKQRTLVPEGVVGELYIGGAGLARGYLNRDDLTQSSFVENPYATAEDIELGFDKMYKTGDLVRWLPCGNLEYFGRNDSQVKIRGFRIELGEIEAAIADIEGIAQAAVVDRENEGIKVLAAYYTFKEATFEEAKFEEAEFEGTAVDTETIRETLEAKLPEYMVPSSFTSLDSLPITMNGKLDKSALPEPAIDSSDLYVAPSNQIERDLCDIWKKTLAVESVGVTDNFFRIGGESILAILVTTELRKIGYTLDVKDIISQPTIAQLAKRIKNNNELMQDRGASLQPFSEQGSLKGRLSLNAIQKWFFNQSFTNQNHWNQAFTFSIPNDLGVEKLNDVLTKVAKHHDILRARFSLEDGEVIQTYESHMAAPNIQVLEIGEDYVKDQIALTQFQSNFDVFEGPLWNVALLKNAPARTSHVFFAFHHLIMDAVSWRILVNDIKHLTEGGEFTQKGTSYRQWSQLLLDYAQAHPNEKEYWRSTLENVERLPVAKIESTQSTLSLDSTLTSKLLRSSNHGYHTEINDLLLSALAIALKMVTGSSTQHVLLEGHGREAINERADVTQTVGWFTSISPIALSTGTGIEDTVISVKETVRSIPNKGAVFGTFYHSPDFGDYALPNVSFNYLGQLSTKGEDEYWAIRPENVGQTIGEGNHDKTALALNCVVTNDELVIYIDSRLNSESTFAFEKALKDSLINVIDHTDMLGNKGGIKTPSDYAVPSLSISRLRRLQNRFADIEAIHPATHLQRGLVFHSLNHPNDDAYRVQLLLDYACALDIKTYVKAWTLAAETFPILRTSFDWEDGEIIQIVHRNAKLTEEDFECVDLTSLSPDQQEIEIGNIQRLDRNKAFDLSQPKLIRFVVIKLAEQRYTLLKTEHHSICDGWSIPLLLGAVHEYYDASENGGEIRVNPENTYLDAQAFLSSQQKETDAFWQDKKALFEQANDVSVMFDKKVPLTDIDEIPNPSESSLRIDGDAYHELKRQCVSSGVTANVALQFAWHKLIQVFTQDEQTNVGTIVSGRAIPVEGIEKSVGLYINTLPLTVNWCEEQSVQQVLNGIQESISELNSHSNIALSDLQSDGERLFHSIMVFENYPMPEKVTEGIGAHIEFRSSVEKLDYPLVLMAYEHDESMSLVLKYGQEWLGEVSSQRLLNLLVSILNSSLGDTTLLQKNIVAEPTYQVSRCSQSQRSTHTLQHWFEHHANQTPNAIALESEQQQLTYEQVNSKANALAHYIQNWHREAYQTDLEPDTCIALYQDKSIDLVISMLAILKAGGAYVPVSTTYPVERASFILADTGVSLVLADRQSLVDSEALQARHTNASWVAVDDLDLSAHLNSSSNVICQSSSDSLGAIIYTSGTTGNPKGVMIEQHSMVDLVVHANYIDIDSRDTFLFLSSPVFDAATLEIWGALLNGGKLIIPADTKELASNIERFRSVIEDVSILWVTRSLFDYLYIADKTLFANLKYLLVGGEALTPEIMKELAESPHKPDHILNGYGPTECTTFTTTYEIESGLTDKTIPIGAAVPHRELHVLDSQLQPLPQGAIGELYIGGSGLARGYLNRPDLTEKAFLSSPFTQNSEMDNQESRLYKTGDLVRWLPCGNLEYLGRNDCQVKIRGFRIELGEIESRLNQVSGVKQAVVIDIEEDGNKSLAAYIVPTNETCQIEEVRQTLENQLPDYMVPSSFTVLESIPLTVNGKLDKRALPEPTMIDDDNYVAPRTQIERDLCAVWMQVLELKKIGVRDNFFRIGGDSIQSILVTTELRKLGYVCTTRAIFENKTIELLAKYIAENDTQNDIVSEQGNLAGEFDLLPIQQWFDELKLANSNHFNQSFLIQVPNLDESRLNVAIQKLVDQHDALRLRFTRQNSRVVAQEYIDNVHVPAVLCCDLRDTQNQIHNLMTQWQSDFDIENGPLWKFVYLDGGDSKSRESKGDESTGSMIYCAFHHLVMDSVSWRIIVDDLERFYEGEQPQEKGTSYRQWVLAVKDYAKHHSSEQEYWLDQTKDQPDYQEHPDVTPETTVAKVTLDPVRTSKLLAEANHVYKTEINDLLLTALGMSLKGWHGNDDSYITLEGHGRENIGEQYDINQTVGWFTTAFPVKILSENSLAASIRTNKETLRQIPQKGLGYGALRSFLPSKTNRLKQQVLPKVSFNYLGQFSASQEANSWTLANQYSGEEIAATNKSDNVLTVAGRVQDNQLHMDVLGSFKQEKVAKIAHDFIESLEAIIDHCTQENLRETFTPSDFPNSKISMEELDRIQNQFEIESVYQATGVQRELMYFNRINPDFQIDQNVTEIKGDFDPEILEQAWNLAAQRYDVLRAGFTDKAFAGYPNLFIKKKVTIPFEMMDWTEVDNERLEQKIRDKTLLERNTPFNIEHAPLIKLVCIRASQGRHYLIQTFNHILFDGWSVGILNAELMKDYRALMSGKPVSVTPLSFEPFPEYLLNTFDREGAEAFWGDYLKGASLNQRLPLSNEKPIDTFVEKRMKGIGGQLTQAQTSKLYQFAETSGYTPNQITQLAWCATLAEVLDTEDICIGTTMSDRPAEIDNVESLFGLFVASPVLRVKGIKNKSVGKHLEDIALSQLDRQQYAFHEINHYDEQWVPTSPFGSLFVFENMPDGETEEKPPFEYEVVDVVSGSNHQTVLCLVPTPDNLMLKLFFDSNELSKQHVQEVFDRFIMNVDLLTASQDVLSKSLKHAVEGTKAIAL</sequence>
<evidence type="ECO:0000256" key="2">
    <source>
        <dbReference type="ARBA" id="ARBA00006432"/>
    </source>
</evidence>
<dbReference type="NCBIfam" id="TIGR01720">
    <property type="entry name" value="NRPS-para261"/>
    <property type="match status" value="1"/>
</dbReference>
<dbReference type="FunFam" id="3.30.300.30:FF:000010">
    <property type="entry name" value="Enterobactin synthetase component F"/>
    <property type="match status" value="2"/>
</dbReference>
<dbReference type="CDD" id="cd05930">
    <property type="entry name" value="A_NRPS"/>
    <property type="match status" value="1"/>
</dbReference>
<dbReference type="PROSITE" id="PS50075">
    <property type="entry name" value="CARRIER"/>
    <property type="match status" value="2"/>
</dbReference>
<dbReference type="Pfam" id="PF00668">
    <property type="entry name" value="Condensation"/>
    <property type="match status" value="5"/>
</dbReference>
<reference evidence="7" key="1">
    <citation type="journal article" date="2019" name="Int. J. Syst. Evol. Microbiol.">
        <title>The Global Catalogue of Microorganisms (GCM) 10K type strain sequencing project: providing services to taxonomists for standard genome sequencing and annotation.</title>
        <authorList>
            <consortium name="The Broad Institute Genomics Platform"/>
            <consortium name="The Broad Institute Genome Sequencing Center for Infectious Disease"/>
            <person name="Wu L."/>
            <person name="Ma J."/>
        </authorList>
    </citation>
    <scope>NUCLEOTIDE SEQUENCE [LARGE SCALE GENOMIC DNA]</scope>
    <source>
        <strain evidence="7">NBRC 15640</strain>
    </source>
</reference>
<evidence type="ECO:0000259" key="5">
    <source>
        <dbReference type="PROSITE" id="PS50075"/>
    </source>
</evidence>
<dbReference type="SUPFAM" id="SSF47336">
    <property type="entry name" value="ACP-like"/>
    <property type="match status" value="2"/>
</dbReference>
<dbReference type="PANTHER" id="PTHR45398:SF1">
    <property type="entry name" value="ENZYME, PUTATIVE (JCVI)-RELATED"/>
    <property type="match status" value="1"/>
</dbReference>
<organism evidence="6 7">
    <name type="scientific">Vibrio penaeicida</name>
    <dbReference type="NCBI Taxonomy" id="104609"/>
    <lineage>
        <taxon>Bacteria</taxon>
        <taxon>Pseudomonadati</taxon>
        <taxon>Pseudomonadota</taxon>
        <taxon>Gammaproteobacteria</taxon>
        <taxon>Vibrionales</taxon>
        <taxon>Vibrionaceae</taxon>
        <taxon>Vibrio</taxon>
    </lineage>
</organism>
<keyword evidence="3" id="KW-0596">Phosphopantetheine</keyword>
<dbReference type="InterPro" id="IPR010060">
    <property type="entry name" value="NRPS_synth"/>
</dbReference>
<dbReference type="InterPro" id="IPR009081">
    <property type="entry name" value="PP-bd_ACP"/>
</dbReference>
<dbReference type="InterPro" id="IPR025110">
    <property type="entry name" value="AMP-bd_C"/>
</dbReference>
<proteinExistence type="inferred from homology"/>
<evidence type="ECO:0000256" key="4">
    <source>
        <dbReference type="ARBA" id="ARBA00022553"/>
    </source>
</evidence>
<dbReference type="Gene3D" id="2.30.38.10">
    <property type="entry name" value="Luciferase, Domain 3"/>
    <property type="match status" value="2"/>
</dbReference>
<dbReference type="CDD" id="cd19534">
    <property type="entry name" value="E_NRPS"/>
    <property type="match status" value="1"/>
</dbReference>
<comment type="caution">
    <text evidence="6">The sequence shown here is derived from an EMBL/GenBank/DDBJ whole genome shotgun (WGS) entry which is preliminary data.</text>
</comment>
<evidence type="ECO:0000256" key="3">
    <source>
        <dbReference type="ARBA" id="ARBA00022450"/>
    </source>
</evidence>
<dbReference type="Pfam" id="PF00550">
    <property type="entry name" value="PP-binding"/>
    <property type="match status" value="2"/>
</dbReference>
<dbReference type="CDD" id="cd12117">
    <property type="entry name" value="A_NRPS_Srf_like"/>
    <property type="match status" value="1"/>
</dbReference>
<evidence type="ECO:0000256" key="1">
    <source>
        <dbReference type="ARBA" id="ARBA00001957"/>
    </source>
</evidence>
<name>A0AAV5NNR2_9VIBR</name>
<keyword evidence="7" id="KW-1185">Reference proteome</keyword>
<dbReference type="SUPFAM" id="SSF56801">
    <property type="entry name" value="Acetyl-CoA synthetase-like"/>
    <property type="match status" value="2"/>
</dbReference>
<dbReference type="EMBL" id="BSNX01000013">
    <property type="protein sequence ID" value="GLQ72311.1"/>
    <property type="molecule type" value="Genomic_DNA"/>
</dbReference>
<dbReference type="InterPro" id="IPR006162">
    <property type="entry name" value="Ppantetheine_attach_site"/>
</dbReference>
<dbReference type="GO" id="GO:0044550">
    <property type="term" value="P:secondary metabolite biosynthetic process"/>
    <property type="evidence" value="ECO:0007669"/>
    <property type="project" value="UniProtKB-ARBA"/>
</dbReference>
<dbReference type="NCBIfam" id="TIGR01733">
    <property type="entry name" value="AA-adenyl-dom"/>
    <property type="match status" value="2"/>
</dbReference>
<dbReference type="PROSITE" id="PS00455">
    <property type="entry name" value="AMP_BINDING"/>
    <property type="match status" value="2"/>
</dbReference>
<comment type="cofactor">
    <cofactor evidence="1">
        <name>pantetheine 4'-phosphate</name>
        <dbReference type="ChEBI" id="CHEBI:47942"/>
    </cofactor>
</comment>
<dbReference type="InterPro" id="IPR010071">
    <property type="entry name" value="AA_adenyl_dom"/>
</dbReference>
<evidence type="ECO:0000313" key="6">
    <source>
        <dbReference type="EMBL" id="GLQ72311.1"/>
    </source>
</evidence>
<dbReference type="PANTHER" id="PTHR45398">
    <property type="match status" value="1"/>
</dbReference>
<dbReference type="InterPro" id="IPR000873">
    <property type="entry name" value="AMP-dep_synth/lig_dom"/>
</dbReference>
<dbReference type="Gene3D" id="3.40.50.980">
    <property type="match status" value="4"/>
</dbReference>
<dbReference type="InterPro" id="IPR023213">
    <property type="entry name" value="CAT-like_dom_sf"/>
</dbReference>
<gene>
    <name evidence="6" type="ORF">GCM10007932_16710</name>
</gene>
<dbReference type="Gene3D" id="3.30.559.10">
    <property type="entry name" value="Chloramphenicol acetyltransferase-like domain"/>
    <property type="match status" value="5"/>
</dbReference>
<feature type="domain" description="Carrier" evidence="5">
    <location>
        <begin position="2486"/>
        <end position="2560"/>
    </location>
</feature>
<dbReference type="InterPro" id="IPR020845">
    <property type="entry name" value="AMP-binding_CS"/>
</dbReference>
<keyword evidence="4" id="KW-0597">Phosphoprotein</keyword>